<dbReference type="AlphaFoldDB" id="A0A9P4X9A9"/>
<comment type="caution">
    <text evidence="2">The sequence shown here is derived from an EMBL/GenBank/DDBJ whole genome shotgun (WGS) entry which is preliminary data.</text>
</comment>
<protein>
    <submittedName>
        <fullName evidence="2">Uncharacterized protein</fullName>
    </submittedName>
</protein>
<proteinExistence type="predicted"/>
<dbReference type="EMBL" id="QLNT01000019">
    <property type="protein sequence ID" value="KAF3063181.1"/>
    <property type="molecule type" value="Genomic_DNA"/>
</dbReference>
<keyword evidence="3" id="KW-1185">Reference proteome</keyword>
<evidence type="ECO:0000313" key="3">
    <source>
        <dbReference type="Proteomes" id="UP000801864"/>
    </source>
</evidence>
<accession>A0A9P4X9A9</accession>
<feature type="compositionally biased region" description="Basic and acidic residues" evidence="1">
    <location>
        <begin position="1"/>
        <end position="15"/>
    </location>
</feature>
<reference evidence="2 3" key="1">
    <citation type="submission" date="2018-06" db="EMBL/GenBank/DDBJ databases">
        <title>Genome analysis of cellulolytic fungus Trichoderma lentiforme CFAM-422.</title>
        <authorList>
            <person name="Steindorff A.S."/>
            <person name="Formighieri E.F."/>
            <person name="Midorikawa G.E.O."/>
            <person name="Tamietti M.S."/>
            <person name="Ramos E.Z."/>
            <person name="Silva A.S."/>
            <person name="Bon E.P.S."/>
            <person name="Mendes T.D."/>
            <person name="Damaso M.C.T."/>
            <person name="Favaro L.C.L."/>
        </authorList>
    </citation>
    <scope>NUCLEOTIDE SEQUENCE [LARGE SCALE GENOMIC DNA]</scope>
    <source>
        <strain evidence="2 3">CFAM-422</strain>
    </source>
</reference>
<evidence type="ECO:0000256" key="1">
    <source>
        <dbReference type="SAM" id="MobiDB-lite"/>
    </source>
</evidence>
<name>A0A9P4X9A9_9HYPO</name>
<sequence>MADTVHRRSEPDFLRPEAPTTAGARRWWSQHGLAASRHQAPPHVQNFQASSDRLALTTTKLCSRLNFITKRVGHRVWHLETPRKRRYEPPTCDLRVQTALELVATGETCREVLLGLVARTGDREGAISQQRTTASAIDSSVSSDRHLSSLENSSVFLRALHLCRDCEARATSAALTDPFRLP</sequence>
<evidence type="ECO:0000313" key="2">
    <source>
        <dbReference type="EMBL" id="KAF3063181.1"/>
    </source>
</evidence>
<organism evidence="2 3">
    <name type="scientific">Trichoderma lentiforme</name>
    <dbReference type="NCBI Taxonomy" id="1567552"/>
    <lineage>
        <taxon>Eukaryota</taxon>
        <taxon>Fungi</taxon>
        <taxon>Dikarya</taxon>
        <taxon>Ascomycota</taxon>
        <taxon>Pezizomycotina</taxon>
        <taxon>Sordariomycetes</taxon>
        <taxon>Hypocreomycetidae</taxon>
        <taxon>Hypocreales</taxon>
        <taxon>Hypocreaceae</taxon>
        <taxon>Trichoderma</taxon>
    </lineage>
</organism>
<gene>
    <name evidence="2" type="ORF">CFAM422_009927</name>
</gene>
<dbReference type="Proteomes" id="UP000801864">
    <property type="component" value="Unassembled WGS sequence"/>
</dbReference>
<feature type="region of interest" description="Disordered" evidence="1">
    <location>
        <begin position="1"/>
        <end position="23"/>
    </location>
</feature>